<accession>A0A5E4RA82</accession>
<evidence type="ECO:0000313" key="13">
    <source>
        <dbReference type="EMBL" id="QHF13422.1"/>
    </source>
</evidence>
<keyword evidence="3 9" id="KW-0813">Transport</keyword>
<feature type="domain" description="AprE-like beta-barrel" evidence="12">
    <location>
        <begin position="312"/>
        <end position="398"/>
    </location>
</feature>
<evidence type="ECO:0000256" key="2">
    <source>
        <dbReference type="ARBA" id="ARBA00009477"/>
    </source>
</evidence>
<dbReference type="RefSeq" id="WP_080759235.1">
    <property type="nucleotide sequence ID" value="NZ_CABPRW010000001.1"/>
</dbReference>
<evidence type="ECO:0000256" key="10">
    <source>
        <dbReference type="SAM" id="Coils"/>
    </source>
</evidence>
<reference evidence="14 16" key="3">
    <citation type="submission" date="2019-08" db="EMBL/GenBank/DDBJ databases">
        <authorList>
            <person name="Peeters C."/>
        </authorList>
    </citation>
    <scope>NUCLEOTIDE SEQUENCE [LARGE SCALE GENOMIC DNA]</scope>
    <source>
        <strain evidence="14 16">LMG 31113</strain>
    </source>
</reference>
<evidence type="ECO:0000259" key="11">
    <source>
        <dbReference type="Pfam" id="PF25994"/>
    </source>
</evidence>
<keyword evidence="6" id="KW-0812">Transmembrane</keyword>
<dbReference type="Proteomes" id="UP000035080">
    <property type="component" value="Chromosome"/>
</dbReference>
<dbReference type="PANTHER" id="PTHR30386:SF26">
    <property type="entry name" value="TRANSPORT PROTEIN COMB"/>
    <property type="match status" value="1"/>
</dbReference>
<dbReference type="GO" id="GO:0015031">
    <property type="term" value="P:protein transport"/>
    <property type="evidence" value="ECO:0007669"/>
    <property type="project" value="InterPro"/>
</dbReference>
<keyword evidence="5 9" id="KW-0997">Cell inner membrane</keyword>
<dbReference type="Pfam" id="PF26002">
    <property type="entry name" value="Beta-barrel_AprE"/>
    <property type="match status" value="1"/>
</dbReference>
<dbReference type="InterPro" id="IPR010129">
    <property type="entry name" value="T1SS_HlyD"/>
</dbReference>
<evidence type="ECO:0000313" key="15">
    <source>
        <dbReference type="Proteomes" id="UP000035080"/>
    </source>
</evidence>
<name>A0A5E4RA82_9BURK</name>
<dbReference type="Proteomes" id="UP000382577">
    <property type="component" value="Unassembled WGS sequence"/>
</dbReference>
<keyword evidence="15" id="KW-1185">Reference proteome</keyword>
<proteinExistence type="inferred from homology"/>
<evidence type="ECO:0000313" key="16">
    <source>
        <dbReference type="Proteomes" id="UP000382577"/>
    </source>
</evidence>
<dbReference type="EMBL" id="CABPRW010000001">
    <property type="protein sequence ID" value="VVD59404.1"/>
    <property type="molecule type" value="Genomic_DNA"/>
</dbReference>
<dbReference type="NCBIfam" id="TIGR01843">
    <property type="entry name" value="type_I_hlyD"/>
    <property type="match status" value="1"/>
</dbReference>
<evidence type="ECO:0000256" key="4">
    <source>
        <dbReference type="ARBA" id="ARBA00022475"/>
    </source>
</evidence>
<evidence type="ECO:0000256" key="1">
    <source>
        <dbReference type="ARBA" id="ARBA00004377"/>
    </source>
</evidence>
<reference evidence="13 15" key="1">
    <citation type="journal article" date="2015" name="Genome Announc.">
        <title>Genome Sequences of Two Pandoraea pnomenusa Isolates Recovered 11 Months Apart from a Cystic Fibrosis Patient.</title>
        <authorList>
            <person name="Ee R."/>
            <person name="Ambrose M."/>
            <person name="Lazenby J."/>
            <person name="Williams P."/>
            <person name="Chan K.G."/>
            <person name="Roddam L."/>
        </authorList>
    </citation>
    <scope>NUCLEOTIDE SEQUENCE [LARGE SCALE GENOMIC DNA]</scope>
    <source>
        <strain evidence="13 15">6399</strain>
    </source>
</reference>
<sequence length="424" mass="46540">MAHRRPITVTPKGFVVALAVCVLALLIWSCFMPIARIVRGDGRVVPSGHSQIVQHLEGGIISQIRVREGEQVRRGDVLVRVQDTQASAARSADESKMAYLRVKMSRLQAEAQDGPMVLADGTEKDSPLIRSEIEAFEARRTQAERQRSVMKEELAQKNSEIAVARTRLSSLQGEIAIAQSQLRLITGLVAQKAASSLESLEAQSRVQRLSSAIQETQAELVKLGGAAKEAQARIAEYDARRRSEASAELATSQLEFSRTEQELRSQSDRLERTEVRSPVDGIVNHVYINTIGGVVKPGEPIVELTPIDDSVLIEGRIRPSDRGEIRAGLPVKIRFSAYDYAALGTLAGTVEEVSADTIADAHGDRFYRMSVRVLAKTQAHGKFAKPVVPGMTAVLDVVVGERTAMQYLLSPAFRFYESAFREAR</sequence>
<keyword evidence="10" id="KW-0175">Coiled coil</keyword>
<comment type="similarity">
    <text evidence="2 9">Belongs to the membrane fusion protein (MFP) (TC 8.A.1) family.</text>
</comment>
<evidence type="ECO:0000259" key="12">
    <source>
        <dbReference type="Pfam" id="PF26002"/>
    </source>
</evidence>
<evidence type="ECO:0000256" key="9">
    <source>
        <dbReference type="RuleBase" id="RU365093"/>
    </source>
</evidence>
<organism evidence="14 16">
    <name type="scientific">Pandoraea fibrosis</name>
    <dbReference type="NCBI Taxonomy" id="1891094"/>
    <lineage>
        <taxon>Bacteria</taxon>
        <taxon>Pseudomonadati</taxon>
        <taxon>Pseudomonadota</taxon>
        <taxon>Betaproteobacteria</taxon>
        <taxon>Burkholderiales</taxon>
        <taxon>Burkholderiaceae</taxon>
        <taxon>Pandoraea</taxon>
    </lineage>
</organism>
<keyword evidence="7" id="KW-1133">Transmembrane helix</keyword>
<feature type="domain" description="AprE-like long alpha-helical hairpin" evidence="11">
    <location>
        <begin position="92"/>
        <end position="269"/>
    </location>
</feature>
<dbReference type="PANTHER" id="PTHR30386">
    <property type="entry name" value="MEMBRANE FUSION SUBUNIT OF EMRAB-TOLC MULTIDRUG EFFLUX PUMP"/>
    <property type="match status" value="1"/>
</dbReference>
<feature type="coiled-coil region" evidence="10">
    <location>
        <begin position="199"/>
        <end position="276"/>
    </location>
</feature>
<dbReference type="InterPro" id="IPR058781">
    <property type="entry name" value="HH_AprE-like"/>
</dbReference>
<evidence type="ECO:0000256" key="6">
    <source>
        <dbReference type="ARBA" id="ARBA00022692"/>
    </source>
</evidence>
<dbReference type="Gene3D" id="2.40.30.170">
    <property type="match status" value="1"/>
</dbReference>
<evidence type="ECO:0000256" key="7">
    <source>
        <dbReference type="ARBA" id="ARBA00022989"/>
    </source>
</evidence>
<dbReference type="PRINTS" id="PR01490">
    <property type="entry name" value="RTXTOXIND"/>
</dbReference>
<dbReference type="GO" id="GO:0005886">
    <property type="term" value="C:plasma membrane"/>
    <property type="evidence" value="ECO:0007669"/>
    <property type="project" value="UniProtKB-SubCell"/>
</dbReference>
<dbReference type="Gene3D" id="2.40.50.100">
    <property type="match status" value="1"/>
</dbReference>
<dbReference type="AlphaFoldDB" id="A0A5E4RA82"/>
<evidence type="ECO:0000256" key="8">
    <source>
        <dbReference type="ARBA" id="ARBA00023136"/>
    </source>
</evidence>
<dbReference type="EMBL" id="CP047385">
    <property type="protein sequence ID" value="QHF13422.1"/>
    <property type="molecule type" value="Genomic_DNA"/>
</dbReference>
<keyword evidence="4 9" id="KW-1003">Cell membrane</keyword>
<gene>
    <name evidence="14" type="primary">hlyD</name>
    <name evidence="14" type="ORF">PFI31113_00020</name>
    <name evidence="13" type="ORF">PI93_012795</name>
</gene>
<evidence type="ECO:0000313" key="14">
    <source>
        <dbReference type="EMBL" id="VVD59404.1"/>
    </source>
</evidence>
<dbReference type="InterPro" id="IPR058982">
    <property type="entry name" value="Beta-barrel_AprE"/>
</dbReference>
<evidence type="ECO:0000256" key="5">
    <source>
        <dbReference type="ARBA" id="ARBA00022519"/>
    </source>
</evidence>
<dbReference type="OrthoDB" id="9775513at2"/>
<feature type="coiled-coil region" evidence="10">
    <location>
        <begin position="133"/>
        <end position="174"/>
    </location>
</feature>
<keyword evidence="8" id="KW-0472">Membrane</keyword>
<dbReference type="Pfam" id="PF25994">
    <property type="entry name" value="HH_AprE"/>
    <property type="match status" value="1"/>
</dbReference>
<reference evidence="13" key="2">
    <citation type="submission" date="2019-07" db="EMBL/GenBank/DDBJ databases">
        <title>Complete Genome Sequences of Clinical Pandoraea fibrosis Isolates.</title>
        <authorList>
            <person name="Pitt M.E."/>
            <person name="Nguyen S.H."/>
            <person name="Duarte T.P.S."/>
            <person name="Roddam L.F."/>
            <person name="Blaskovich M.A.T."/>
            <person name="Cooper M.A."/>
            <person name="Coin L.J.M."/>
        </authorList>
    </citation>
    <scope>NUCLEOTIDE SEQUENCE</scope>
    <source>
        <strain evidence="13">6399</strain>
    </source>
</reference>
<comment type="subcellular location">
    <subcellularLocation>
        <location evidence="1 9">Cell inner membrane</location>
        <topology evidence="1 9">Single-pass membrane protein</topology>
    </subcellularLocation>
</comment>
<protein>
    <recommendedName>
        <fullName evidence="9">Membrane fusion protein (MFP) family protein</fullName>
    </recommendedName>
</protein>
<dbReference type="InterPro" id="IPR050739">
    <property type="entry name" value="MFP"/>
</dbReference>
<evidence type="ECO:0000256" key="3">
    <source>
        <dbReference type="ARBA" id="ARBA00022448"/>
    </source>
</evidence>